<dbReference type="RefSeq" id="XP_044685409.1">
    <property type="nucleotide sequence ID" value="XM_044821109.1"/>
</dbReference>
<dbReference type="Gene3D" id="1.20.1720.10">
    <property type="entry name" value="Multidrug resistance protein D"/>
    <property type="match status" value="1"/>
</dbReference>
<sequence>MTAQYFRTTALGTIVRLATRNRFLALKSYKYEYPEEASSESSHSNPQIEDGCILVGWKSDDDPENPHNWSTMRKTAVAALICLYTFTIYCGSSIYVPSVGQVMQEFDVTETAASLGLALYVLGYGFGPLLFSPLSEIPYIGRNPIYIITFAIFNLLCIGAALTESFAGFLVIRFLQGFFGSPCLATGAASLTDMRFKALGSYDIPETFLRPGLLGVFGAPIGMFLFGWGARESIPWEVPTMGIVIYCGFSFVVGSGIFIYLPLGYPHYAASLFAANDALRSSFAAAAILFGRPLYLNLGIGKGCSLLGGLSILGIVGFWYLFRYGDQLRKRSKFTTEQ</sequence>
<reference evidence="8" key="1">
    <citation type="journal article" date="2021" name="Mol. Plant Microbe Interact.">
        <title>Telomere to telomere genome assembly of Fusarium musae F31, causal agent of crown rot disease of banana.</title>
        <authorList>
            <person name="Degradi L."/>
            <person name="Tava V."/>
            <person name="Kunova A."/>
            <person name="Cortesi P."/>
            <person name="Saracchi M."/>
            <person name="Pasquali M."/>
        </authorList>
    </citation>
    <scope>NUCLEOTIDE SEQUENCE</scope>
    <source>
        <strain evidence="8">F31</strain>
    </source>
</reference>
<dbReference type="Proteomes" id="UP000827133">
    <property type="component" value="Unassembled WGS sequence"/>
</dbReference>
<dbReference type="GO" id="GO:1990961">
    <property type="term" value="P:xenobiotic detoxification by transmembrane export across the plasma membrane"/>
    <property type="evidence" value="ECO:0007669"/>
    <property type="project" value="TreeGrafter"/>
</dbReference>
<evidence type="ECO:0000256" key="3">
    <source>
        <dbReference type="ARBA" id="ARBA00022989"/>
    </source>
</evidence>
<evidence type="ECO:0000313" key="8">
    <source>
        <dbReference type="EMBL" id="KAG9506410.1"/>
    </source>
</evidence>
<feature type="transmembrane region" description="Helical" evidence="6">
    <location>
        <begin position="143"/>
        <end position="162"/>
    </location>
</feature>
<evidence type="ECO:0000259" key="7">
    <source>
        <dbReference type="PROSITE" id="PS50850"/>
    </source>
</evidence>
<evidence type="ECO:0000256" key="4">
    <source>
        <dbReference type="ARBA" id="ARBA00023136"/>
    </source>
</evidence>
<keyword evidence="9" id="KW-1185">Reference proteome</keyword>
<feature type="transmembrane region" description="Helical" evidence="6">
    <location>
        <begin position="243"/>
        <end position="265"/>
    </location>
</feature>
<dbReference type="InterPro" id="IPR036259">
    <property type="entry name" value="MFS_trans_sf"/>
</dbReference>
<comment type="subcellular location">
    <subcellularLocation>
        <location evidence="1">Membrane</location>
        <topology evidence="1">Multi-pass membrane protein</topology>
    </subcellularLocation>
</comment>
<dbReference type="Pfam" id="PF07690">
    <property type="entry name" value="MFS_1"/>
    <property type="match status" value="1"/>
</dbReference>
<dbReference type="GO" id="GO:0005886">
    <property type="term" value="C:plasma membrane"/>
    <property type="evidence" value="ECO:0007669"/>
    <property type="project" value="TreeGrafter"/>
</dbReference>
<feature type="domain" description="Major facilitator superfamily (MFS) profile" evidence="7">
    <location>
        <begin position="71"/>
        <end position="338"/>
    </location>
</feature>
<evidence type="ECO:0000313" key="9">
    <source>
        <dbReference type="Proteomes" id="UP000827133"/>
    </source>
</evidence>
<dbReference type="PANTHER" id="PTHR23502:SF23">
    <property type="entry name" value="FLUCONAZOLE RESISTANCE PROTEIN 1"/>
    <property type="match status" value="1"/>
</dbReference>
<accession>A0A9P8DQM4</accession>
<evidence type="ECO:0000256" key="6">
    <source>
        <dbReference type="SAM" id="Phobius"/>
    </source>
</evidence>
<evidence type="ECO:0000256" key="1">
    <source>
        <dbReference type="ARBA" id="ARBA00004141"/>
    </source>
</evidence>
<proteinExistence type="predicted"/>
<dbReference type="PROSITE" id="PS50850">
    <property type="entry name" value="MFS"/>
    <property type="match status" value="1"/>
</dbReference>
<dbReference type="InterPro" id="IPR011701">
    <property type="entry name" value="MFS"/>
</dbReference>
<protein>
    <recommendedName>
        <fullName evidence="7">Major facilitator superfamily (MFS) profile domain-containing protein</fullName>
    </recommendedName>
</protein>
<feature type="transmembrane region" description="Helical" evidence="6">
    <location>
        <begin position="212"/>
        <end position="231"/>
    </location>
</feature>
<keyword evidence="5" id="KW-0325">Glycoprotein</keyword>
<name>A0A9P8DQM4_9HYPO</name>
<feature type="transmembrane region" description="Helical" evidence="6">
    <location>
        <begin position="300"/>
        <end position="322"/>
    </location>
</feature>
<dbReference type="SUPFAM" id="SSF103473">
    <property type="entry name" value="MFS general substrate transporter"/>
    <property type="match status" value="2"/>
</dbReference>
<dbReference type="InterPro" id="IPR020846">
    <property type="entry name" value="MFS_dom"/>
</dbReference>
<dbReference type="EMBL" id="JAHBCI010000002">
    <property type="protein sequence ID" value="KAG9506410.1"/>
    <property type="molecule type" value="Genomic_DNA"/>
</dbReference>
<comment type="caution">
    <text evidence="8">The sequence shown here is derived from an EMBL/GenBank/DDBJ whole genome shotgun (WGS) entry which is preliminary data.</text>
</comment>
<dbReference type="GO" id="GO:0015244">
    <property type="term" value="F:fluconazole transmembrane transporter activity"/>
    <property type="evidence" value="ECO:0007669"/>
    <property type="project" value="TreeGrafter"/>
</dbReference>
<gene>
    <name evidence="8" type="ORF">J7337_003393</name>
</gene>
<keyword evidence="3 6" id="KW-1133">Transmembrane helix</keyword>
<dbReference type="GeneID" id="68311250"/>
<evidence type="ECO:0000256" key="2">
    <source>
        <dbReference type="ARBA" id="ARBA00022692"/>
    </source>
</evidence>
<feature type="transmembrane region" description="Helical" evidence="6">
    <location>
        <begin position="76"/>
        <end position="96"/>
    </location>
</feature>
<feature type="transmembrane region" description="Helical" evidence="6">
    <location>
        <begin position="111"/>
        <end position="131"/>
    </location>
</feature>
<dbReference type="KEGG" id="fmu:J7337_003393"/>
<keyword evidence="2 6" id="KW-0812">Transmembrane</keyword>
<keyword evidence="4 6" id="KW-0472">Membrane</keyword>
<dbReference type="PANTHER" id="PTHR23502">
    <property type="entry name" value="MAJOR FACILITATOR SUPERFAMILY"/>
    <property type="match status" value="1"/>
</dbReference>
<dbReference type="AlphaFoldDB" id="A0A9P8DQM4"/>
<evidence type="ECO:0000256" key="5">
    <source>
        <dbReference type="ARBA" id="ARBA00023180"/>
    </source>
</evidence>
<organism evidence="8 9">
    <name type="scientific">Fusarium musae</name>
    <dbReference type="NCBI Taxonomy" id="1042133"/>
    <lineage>
        <taxon>Eukaryota</taxon>
        <taxon>Fungi</taxon>
        <taxon>Dikarya</taxon>
        <taxon>Ascomycota</taxon>
        <taxon>Pezizomycotina</taxon>
        <taxon>Sordariomycetes</taxon>
        <taxon>Hypocreomycetidae</taxon>
        <taxon>Hypocreales</taxon>
        <taxon>Nectriaceae</taxon>
        <taxon>Fusarium</taxon>
    </lineage>
</organism>